<gene>
    <name evidence="2" type="primary">RvY_08609</name>
    <name evidence="2" type="synonym">RvY_08609.1</name>
    <name evidence="2" type="ORF">RvY_08609-1</name>
</gene>
<sequence>MRSEFRLFLLVSLGLQQAVSQRSIWIGEEPEVRDECAPDSPYRIQIREGDCLSMLAEASSTSVDRWMTFNPRIADNNWLDVGWNLCAPAGASPIRNLKKCGPAPPETILQLKTTTQPFQPVPFAFRTTISPNRNHDETTLTEVIGGIIQCIFLANHIAECQDECSEETSIVYLTPLVKMEKRACHGKTSVSHNWDFSDGIISASGLNSPTEQNARAVAACLFRANTSDYECSGISVCQAVRTAQYYDCTYAPWWRGMLLTGNPLQARDRLVGKSEGES</sequence>
<proteinExistence type="predicted"/>
<protein>
    <recommendedName>
        <fullName evidence="4">LysM domain-containing protein</fullName>
    </recommendedName>
</protein>
<keyword evidence="3" id="KW-1185">Reference proteome</keyword>
<dbReference type="EMBL" id="BDGG01000004">
    <property type="protein sequence ID" value="GAU97285.1"/>
    <property type="molecule type" value="Genomic_DNA"/>
</dbReference>
<evidence type="ECO:0000313" key="3">
    <source>
        <dbReference type="Proteomes" id="UP000186922"/>
    </source>
</evidence>
<comment type="caution">
    <text evidence="2">The sequence shown here is derived from an EMBL/GenBank/DDBJ whole genome shotgun (WGS) entry which is preliminary data.</text>
</comment>
<keyword evidence="1" id="KW-0732">Signal</keyword>
<dbReference type="Gene3D" id="3.10.350.10">
    <property type="entry name" value="LysM domain"/>
    <property type="match status" value="1"/>
</dbReference>
<dbReference type="Proteomes" id="UP000186922">
    <property type="component" value="Unassembled WGS sequence"/>
</dbReference>
<feature type="signal peptide" evidence="1">
    <location>
        <begin position="1"/>
        <end position="20"/>
    </location>
</feature>
<accession>A0A1D1V923</accession>
<organism evidence="2 3">
    <name type="scientific">Ramazzottius varieornatus</name>
    <name type="common">Water bear</name>
    <name type="synonym">Tardigrade</name>
    <dbReference type="NCBI Taxonomy" id="947166"/>
    <lineage>
        <taxon>Eukaryota</taxon>
        <taxon>Metazoa</taxon>
        <taxon>Ecdysozoa</taxon>
        <taxon>Tardigrada</taxon>
        <taxon>Eutardigrada</taxon>
        <taxon>Parachela</taxon>
        <taxon>Hypsibioidea</taxon>
        <taxon>Ramazzottiidae</taxon>
        <taxon>Ramazzottius</taxon>
    </lineage>
</organism>
<feature type="chain" id="PRO_5008898153" description="LysM domain-containing protein" evidence="1">
    <location>
        <begin position="21"/>
        <end position="278"/>
    </location>
</feature>
<reference evidence="2 3" key="1">
    <citation type="journal article" date="2016" name="Nat. Commun.">
        <title>Extremotolerant tardigrade genome and improved radiotolerance of human cultured cells by tardigrade-unique protein.</title>
        <authorList>
            <person name="Hashimoto T."/>
            <person name="Horikawa D.D."/>
            <person name="Saito Y."/>
            <person name="Kuwahara H."/>
            <person name="Kozuka-Hata H."/>
            <person name="Shin-I T."/>
            <person name="Minakuchi Y."/>
            <person name="Ohishi K."/>
            <person name="Motoyama A."/>
            <person name="Aizu T."/>
            <person name="Enomoto A."/>
            <person name="Kondo K."/>
            <person name="Tanaka S."/>
            <person name="Hara Y."/>
            <person name="Koshikawa S."/>
            <person name="Sagara H."/>
            <person name="Miura T."/>
            <person name="Yokobori S."/>
            <person name="Miyagawa K."/>
            <person name="Suzuki Y."/>
            <person name="Kubo T."/>
            <person name="Oyama M."/>
            <person name="Kohara Y."/>
            <person name="Fujiyama A."/>
            <person name="Arakawa K."/>
            <person name="Katayama T."/>
            <person name="Toyoda A."/>
            <person name="Kunieda T."/>
        </authorList>
    </citation>
    <scope>NUCLEOTIDE SEQUENCE [LARGE SCALE GENOMIC DNA]</scope>
    <source>
        <strain evidence="2 3">YOKOZUNA-1</strain>
    </source>
</reference>
<evidence type="ECO:0000313" key="2">
    <source>
        <dbReference type="EMBL" id="GAU97285.1"/>
    </source>
</evidence>
<evidence type="ECO:0000256" key="1">
    <source>
        <dbReference type="SAM" id="SignalP"/>
    </source>
</evidence>
<name>A0A1D1V923_RAMVA</name>
<evidence type="ECO:0008006" key="4">
    <source>
        <dbReference type="Google" id="ProtNLM"/>
    </source>
</evidence>
<dbReference type="InterPro" id="IPR036779">
    <property type="entry name" value="LysM_dom_sf"/>
</dbReference>
<dbReference type="AlphaFoldDB" id="A0A1D1V923"/>